<evidence type="ECO:0000256" key="1">
    <source>
        <dbReference type="SAM" id="Phobius"/>
    </source>
</evidence>
<evidence type="ECO:0000313" key="3">
    <source>
        <dbReference type="Proteomes" id="UP000009227"/>
    </source>
</evidence>
<dbReference type="InterPro" id="IPR026453">
    <property type="entry name" value="PGF_pre_PGF"/>
</dbReference>
<keyword evidence="1" id="KW-0812">Transmembrane</keyword>
<dbReference type="AlphaFoldDB" id="F6BBD2"/>
<dbReference type="OrthoDB" id="103676at2157"/>
<feature type="transmembrane region" description="Helical" evidence="1">
    <location>
        <begin position="439"/>
        <end position="459"/>
    </location>
</feature>
<protein>
    <recommendedName>
        <fullName evidence="4">PGF-pre-PGF domain-containing protein</fullName>
    </recommendedName>
</protein>
<dbReference type="NCBIfam" id="TIGR04213">
    <property type="entry name" value="PGF_pre_PGF"/>
    <property type="match status" value="1"/>
</dbReference>
<evidence type="ECO:0000313" key="2">
    <source>
        <dbReference type="EMBL" id="AEF97139.1"/>
    </source>
</evidence>
<sequence length="463" mass="50475">MIKIKNNKSNKTIISLIITMILASMLILSQTAAVSVTLTPSKQECNVGDVIDINAKVEILSSKGEWANIKNITLKVEKDGKVDTVQIPLTLEPGKTVLSNKPLSNTSSEVIEVKLLSTNAVYGYGYGYSYVNDSGYGYLNWHYGYGYGYGYSGYGYNVLNSPSNAIIEYNIKWKPSETGTYKFTLEVTLEDGTKFGSECTVNVNPTTSVTSGGGGGKRTTTSEEGAKSLLEAVPEKYIVKEITVTPGKEVAIAIDKELSDLIGLDKLMITLDKSMNLQVIVSAVKSLPTTVNAPPSGEPFSIFEIVFVNKDAGELVEPKGEVEFKVPKSWLMEKGYGKENVVLERWNGNKWEDISTEVVGEDGEYIKYRAKLNSFCILAICAKEIAVENITNVTVTKNVTTKDVTVNKTKNVTENITAKNVTKVTGNVSKAEEEKKSNIGLVVGIIIILAILGALAYFLTRKK</sequence>
<name>F6BBD2_METIK</name>
<dbReference type="Proteomes" id="UP000009227">
    <property type="component" value="Chromosome"/>
</dbReference>
<keyword evidence="3" id="KW-1185">Reference proteome</keyword>
<dbReference type="GeneID" id="10644479"/>
<accession>F6BBD2</accession>
<gene>
    <name evidence="2" type="ordered locus">Metig_1606</name>
</gene>
<dbReference type="KEGG" id="mig:Metig_1606"/>
<evidence type="ECO:0008006" key="4">
    <source>
        <dbReference type="Google" id="ProtNLM"/>
    </source>
</evidence>
<dbReference type="HOGENOM" id="CLU_590024_0_0_2"/>
<organism evidence="3">
    <name type="scientific">Methanotorris igneus (strain DSM 5666 / JCM 11834 / Kol 5)</name>
    <dbReference type="NCBI Taxonomy" id="880724"/>
    <lineage>
        <taxon>Archaea</taxon>
        <taxon>Methanobacteriati</taxon>
        <taxon>Methanobacteriota</taxon>
        <taxon>Methanomada group</taxon>
        <taxon>Methanococci</taxon>
        <taxon>Methanococcales</taxon>
        <taxon>Methanocaldococcaceae</taxon>
        <taxon>Methanotorris</taxon>
    </lineage>
</organism>
<dbReference type="EMBL" id="CP002737">
    <property type="protein sequence ID" value="AEF97139.1"/>
    <property type="molecule type" value="Genomic_DNA"/>
</dbReference>
<dbReference type="RefSeq" id="WP_013799732.1">
    <property type="nucleotide sequence ID" value="NC_015562.1"/>
</dbReference>
<keyword evidence="1" id="KW-0472">Membrane</keyword>
<keyword evidence="1" id="KW-1133">Transmembrane helix</keyword>
<reference evidence="2 3" key="1">
    <citation type="submission" date="2011-05" db="EMBL/GenBank/DDBJ databases">
        <title>Complete sequence of Methanotorris igneus Kol 5.</title>
        <authorList>
            <consortium name="US DOE Joint Genome Institute"/>
            <person name="Lucas S."/>
            <person name="Han J."/>
            <person name="Lapidus A."/>
            <person name="Cheng J.-F."/>
            <person name="Goodwin L."/>
            <person name="Pitluck S."/>
            <person name="Peters L."/>
            <person name="Mikhailova N."/>
            <person name="Chertkov O."/>
            <person name="Han C."/>
            <person name="Tapia R."/>
            <person name="Land M."/>
            <person name="Hauser L."/>
            <person name="Kyrpides N."/>
            <person name="Ivanova N."/>
            <person name="Pagani I."/>
            <person name="Sieprawska-Lupa M."/>
            <person name="Whitman W."/>
            <person name="Woyke T."/>
        </authorList>
    </citation>
    <scope>NUCLEOTIDE SEQUENCE [LARGE SCALE GENOMIC DNA]</scope>
    <source>
        <strain evidence="3">DSM 5666 / JCM 11834 / Kol 5</strain>
    </source>
</reference>
<proteinExistence type="predicted"/>